<comment type="caution">
    <text evidence="3">The sequence shown here is derived from an EMBL/GenBank/DDBJ whole genome shotgun (WGS) entry which is preliminary data.</text>
</comment>
<keyword evidence="1" id="KW-0472">Membrane</keyword>
<feature type="transmembrane region" description="Helical" evidence="1">
    <location>
        <begin position="7"/>
        <end position="27"/>
    </location>
</feature>
<dbReference type="Proteomes" id="UP000239366">
    <property type="component" value="Unassembled WGS sequence"/>
</dbReference>
<proteinExistence type="predicted"/>
<reference evidence="4" key="1">
    <citation type="submission" date="2016-11" db="EMBL/GenBank/DDBJ databases">
        <title>Trade-off between light-utilization and light-protection in marine flavobacteria.</title>
        <authorList>
            <person name="Kumagai Y."/>
            <person name="Yoshizawa S."/>
            <person name="Kogure K."/>
        </authorList>
    </citation>
    <scope>NUCLEOTIDE SEQUENCE [LARGE SCALE GENOMIC DNA]</scope>
    <source>
        <strain evidence="4">SG-18</strain>
    </source>
</reference>
<sequence length="316" mass="35137">MKLSREIKTGLIAIVGIVLFISGYSYLKSLSIFDNSRTFYAVYDNVAGLQNGTQVYINSIDVGKVKDIRFLDKQGKKLLVTLSLNTTVEFSKNSEARINGNLLGSKWVEINTVFDGQPIAVSGDTLPSVVVQGLTDKLPELEGQLQGVAGSADSLLTNVNRVLDIQRREELRMSISNLNETILEFKESVRGINNIVKGNQNELDSSVKNFYQITENFKQLSDSLNRAGLPNTMKEFQSTVDNLNSVLAKIDAGDGTLGKLTQDEELYNNLTNASKELDLLLQDFRLNPKRYVNVSVFGKKQKEYTLPENDPAENKN</sequence>
<accession>A0A2S7T5P6</accession>
<dbReference type="EMBL" id="MQVX01000001">
    <property type="protein sequence ID" value="PQJ15260.1"/>
    <property type="molecule type" value="Genomic_DNA"/>
</dbReference>
<dbReference type="OrthoDB" id="9769132at2"/>
<evidence type="ECO:0000313" key="4">
    <source>
        <dbReference type="Proteomes" id="UP000239366"/>
    </source>
</evidence>
<evidence type="ECO:0000259" key="2">
    <source>
        <dbReference type="Pfam" id="PF02470"/>
    </source>
</evidence>
<dbReference type="PANTHER" id="PTHR33371">
    <property type="entry name" value="INTERMEMBRANE PHOSPHOLIPID TRANSPORT SYSTEM BINDING PROTEIN MLAD-RELATED"/>
    <property type="match status" value="1"/>
</dbReference>
<protein>
    <submittedName>
        <fullName evidence="3">ABC transporter substrate-binding protein</fullName>
    </submittedName>
</protein>
<dbReference type="InterPro" id="IPR003399">
    <property type="entry name" value="Mce/MlaD"/>
</dbReference>
<keyword evidence="1" id="KW-0812">Transmembrane</keyword>
<gene>
    <name evidence="3" type="ORF">BST99_05520</name>
</gene>
<dbReference type="InterPro" id="IPR052336">
    <property type="entry name" value="MlaD_Phospholipid_Transporter"/>
</dbReference>
<keyword evidence="4" id="KW-1185">Reference proteome</keyword>
<name>A0A2S7T5P6_9FLAO</name>
<dbReference type="Pfam" id="PF02470">
    <property type="entry name" value="MlaD"/>
    <property type="match status" value="1"/>
</dbReference>
<dbReference type="PANTHER" id="PTHR33371:SF4">
    <property type="entry name" value="INTERMEMBRANE PHOSPHOLIPID TRANSPORT SYSTEM BINDING PROTEIN MLAD"/>
    <property type="match status" value="1"/>
</dbReference>
<keyword evidence="1" id="KW-1133">Transmembrane helix</keyword>
<evidence type="ECO:0000313" key="3">
    <source>
        <dbReference type="EMBL" id="PQJ15260.1"/>
    </source>
</evidence>
<dbReference type="Gene3D" id="1.20.1480.30">
    <property type="entry name" value="Designed four-helix bundle protein"/>
    <property type="match status" value="1"/>
</dbReference>
<dbReference type="RefSeq" id="WP_105000911.1">
    <property type="nucleotide sequence ID" value="NZ_MQVX01000001.1"/>
</dbReference>
<feature type="domain" description="Mce/MlaD" evidence="2">
    <location>
        <begin position="36"/>
        <end position="111"/>
    </location>
</feature>
<organism evidence="3 4">
    <name type="scientific">Aureicoccus marinus</name>
    <dbReference type="NCBI Taxonomy" id="754435"/>
    <lineage>
        <taxon>Bacteria</taxon>
        <taxon>Pseudomonadati</taxon>
        <taxon>Bacteroidota</taxon>
        <taxon>Flavobacteriia</taxon>
        <taxon>Flavobacteriales</taxon>
        <taxon>Flavobacteriaceae</taxon>
        <taxon>Aureicoccus</taxon>
    </lineage>
</organism>
<dbReference type="AlphaFoldDB" id="A0A2S7T5P6"/>
<evidence type="ECO:0000256" key="1">
    <source>
        <dbReference type="SAM" id="Phobius"/>
    </source>
</evidence>